<reference evidence="3 4" key="1">
    <citation type="submission" date="2020-08" db="EMBL/GenBank/DDBJ databases">
        <title>Genomic Encyclopedia of Type Strains, Phase IV (KMG-IV): sequencing the most valuable type-strain genomes for metagenomic binning, comparative biology and taxonomic classification.</title>
        <authorList>
            <person name="Goeker M."/>
        </authorList>
    </citation>
    <scope>NUCLEOTIDE SEQUENCE [LARGE SCALE GENOMIC DNA]</scope>
    <source>
        <strain evidence="3 4">DSM 105074</strain>
    </source>
</reference>
<dbReference type="PROSITE" id="PS00061">
    <property type="entry name" value="ADH_SHORT"/>
    <property type="match status" value="1"/>
</dbReference>
<comment type="caution">
    <text evidence="3">The sequence shown here is derived from an EMBL/GenBank/DDBJ whole genome shotgun (WGS) entry which is preliminary data.</text>
</comment>
<dbReference type="RefSeq" id="WP_184172661.1">
    <property type="nucleotide sequence ID" value="NZ_JACHGF010000002.1"/>
</dbReference>
<dbReference type="GO" id="GO:0016616">
    <property type="term" value="F:oxidoreductase activity, acting on the CH-OH group of donors, NAD or NADP as acceptor"/>
    <property type="evidence" value="ECO:0007669"/>
    <property type="project" value="UniProtKB-ARBA"/>
</dbReference>
<organism evidence="3 4">
    <name type="scientific">Rhabdobacter roseus</name>
    <dbReference type="NCBI Taxonomy" id="1655419"/>
    <lineage>
        <taxon>Bacteria</taxon>
        <taxon>Pseudomonadati</taxon>
        <taxon>Bacteroidota</taxon>
        <taxon>Cytophagia</taxon>
        <taxon>Cytophagales</taxon>
        <taxon>Cytophagaceae</taxon>
        <taxon>Rhabdobacter</taxon>
    </lineage>
</organism>
<dbReference type="InterPro" id="IPR057326">
    <property type="entry name" value="KR_dom"/>
</dbReference>
<evidence type="ECO:0000313" key="3">
    <source>
        <dbReference type="EMBL" id="MBB5283344.1"/>
    </source>
</evidence>
<gene>
    <name evidence="3" type="ORF">HNQ92_001470</name>
</gene>
<evidence type="ECO:0000256" key="1">
    <source>
        <dbReference type="ARBA" id="ARBA00006484"/>
    </source>
</evidence>
<accession>A0A840TIR6</accession>
<dbReference type="Proteomes" id="UP000557307">
    <property type="component" value="Unassembled WGS sequence"/>
</dbReference>
<dbReference type="AlphaFoldDB" id="A0A840TIR6"/>
<keyword evidence="4" id="KW-1185">Reference proteome</keyword>
<proteinExistence type="inferred from homology"/>
<dbReference type="PRINTS" id="PR00081">
    <property type="entry name" value="GDHRDH"/>
</dbReference>
<dbReference type="SMART" id="SM00822">
    <property type="entry name" value="PKS_KR"/>
    <property type="match status" value="1"/>
</dbReference>
<dbReference type="InterPro" id="IPR020904">
    <property type="entry name" value="Sc_DH/Rdtase_CS"/>
</dbReference>
<dbReference type="SUPFAM" id="SSF51735">
    <property type="entry name" value="NAD(P)-binding Rossmann-fold domains"/>
    <property type="match status" value="1"/>
</dbReference>
<dbReference type="PANTHER" id="PTHR42760">
    <property type="entry name" value="SHORT-CHAIN DEHYDROGENASES/REDUCTASES FAMILY MEMBER"/>
    <property type="match status" value="1"/>
</dbReference>
<dbReference type="PRINTS" id="PR00080">
    <property type="entry name" value="SDRFAMILY"/>
</dbReference>
<dbReference type="EMBL" id="JACHGF010000002">
    <property type="protein sequence ID" value="MBB5283344.1"/>
    <property type="molecule type" value="Genomic_DNA"/>
</dbReference>
<evidence type="ECO:0000313" key="4">
    <source>
        <dbReference type="Proteomes" id="UP000557307"/>
    </source>
</evidence>
<evidence type="ECO:0000259" key="2">
    <source>
        <dbReference type="SMART" id="SM00822"/>
    </source>
</evidence>
<dbReference type="InterPro" id="IPR036291">
    <property type="entry name" value="NAD(P)-bd_dom_sf"/>
</dbReference>
<comment type="similarity">
    <text evidence="1">Belongs to the short-chain dehydrogenases/reductases (SDR) family.</text>
</comment>
<dbReference type="Gene3D" id="3.40.50.720">
    <property type="entry name" value="NAD(P)-binding Rossmann-like Domain"/>
    <property type="match status" value="1"/>
</dbReference>
<dbReference type="InterPro" id="IPR002347">
    <property type="entry name" value="SDR_fam"/>
</dbReference>
<name>A0A840TIR6_9BACT</name>
<protein>
    <submittedName>
        <fullName evidence="3">NAD(P)-dependent dehydrogenase (Short-subunit alcohol dehydrogenase family)</fullName>
    </submittedName>
</protein>
<dbReference type="Pfam" id="PF13561">
    <property type="entry name" value="adh_short_C2"/>
    <property type="match status" value="1"/>
</dbReference>
<feature type="domain" description="Ketoreductase" evidence="2">
    <location>
        <begin position="8"/>
        <end position="187"/>
    </location>
</feature>
<sequence length="253" mass="27330">MLDNSGTKVVLITGGCQGIGRIVTERLAGEGYRVSVLEKDKEAIQEWEQAGVPASVRLYGGDVSREKDVKRWIADTITDLGKPVHLINNAGIALNKPIQKLKLSEWKKVLDVNLTGAFLAVKHALPHLQSQRGSVVNLSSTRALMSEANTEAYSASKGGILALTHALAISLGPQVRVNAISPGWIDVSTVQKSSDTLPTPLSPQDHDQHPAGRVGHGNDIANLILFLLQKQNDFITGQNFIIDGGMTRKMIYV</sequence>
<dbReference type="FunFam" id="3.40.50.720:FF:000084">
    <property type="entry name" value="Short-chain dehydrogenase reductase"/>
    <property type="match status" value="1"/>
</dbReference>